<evidence type="ECO:0000259" key="1">
    <source>
        <dbReference type="Pfam" id="PF00881"/>
    </source>
</evidence>
<reference evidence="2 3" key="1">
    <citation type="submission" date="2014-09" db="EMBL/GenBank/DDBJ databases">
        <title>Complete genome sequence of Endomicrobium proavitum.</title>
        <authorList>
            <person name="Zheng H."/>
        </authorList>
    </citation>
    <scope>NUCLEOTIDE SEQUENCE [LARGE SCALE GENOMIC DNA]</scope>
    <source>
        <strain evidence="2 3">Rsa215</strain>
    </source>
</reference>
<dbReference type="Pfam" id="PF00881">
    <property type="entry name" value="Nitroreductase"/>
    <property type="match status" value="1"/>
</dbReference>
<dbReference type="AlphaFoldDB" id="A0A0G3WHU6"/>
<dbReference type="Gene3D" id="3.40.109.10">
    <property type="entry name" value="NADH Oxidase"/>
    <property type="match status" value="1"/>
</dbReference>
<dbReference type="InterPro" id="IPR029479">
    <property type="entry name" value="Nitroreductase"/>
</dbReference>
<dbReference type="KEGG" id="epo:Epro_0534"/>
<dbReference type="GO" id="GO:0016491">
    <property type="term" value="F:oxidoreductase activity"/>
    <property type="evidence" value="ECO:0007669"/>
    <property type="project" value="InterPro"/>
</dbReference>
<dbReference type="InterPro" id="IPR000415">
    <property type="entry name" value="Nitroreductase-like"/>
</dbReference>
<dbReference type="PANTHER" id="PTHR23026:SF123">
    <property type="entry name" value="NAD(P)H NITROREDUCTASE RV3131-RELATED"/>
    <property type="match status" value="1"/>
</dbReference>
<sequence length="218" mass="24446">MSENIFDKLVKERSNVLLDIIKQRRSVRKFNPEPVADTDVRTIIEAATMAPSATNSQNWRFIAIKSEDKRKELVCSIEEQIKEYSALITSQRAYNEFNAYSRFFTFFSSAPLVIAVIKTPYTSFSMRIMQRYGISPEALEAADMQGPSAAIQNMLLAAHALGYGACWMTGPLIAKDKLEKVLNINSPDHLIALIPVGKTEASPATPKRKPIDEIFETI</sequence>
<keyword evidence="3" id="KW-1185">Reference proteome</keyword>
<dbReference type="Proteomes" id="UP000035337">
    <property type="component" value="Chromosome"/>
</dbReference>
<feature type="domain" description="Nitroreductase" evidence="1">
    <location>
        <begin position="21"/>
        <end position="198"/>
    </location>
</feature>
<protein>
    <submittedName>
        <fullName evidence="2">Putative Nitroreductase</fullName>
    </submittedName>
</protein>
<organism evidence="2 3">
    <name type="scientific">Endomicrobium proavitum</name>
    <dbReference type="NCBI Taxonomy" id="1408281"/>
    <lineage>
        <taxon>Bacteria</taxon>
        <taxon>Pseudomonadati</taxon>
        <taxon>Elusimicrobiota</taxon>
        <taxon>Endomicrobiia</taxon>
        <taxon>Endomicrobiales</taxon>
        <taxon>Endomicrobiaceae</taxon>
        <taxon>Endomicrobium</taxon>
    </lineage>
</organism>
<gene>
    <name evidence="2" type="ORF">Epro_0534</name>
</gene>
<evidence type="ECO:0000313" key="2">
    <source>
        <dbReference type="EMBL" id="AKL97913.1"/>
    </source>
</evidence>
<dbReference type="OrthoDB" id="9812105at2"/>
<dbReference type="InterPro" id="IPR050627">
    <property type="entry name" value="Nitroreductase/BluB"/>
</dbReference>
<accession>A0A0G3WHU6</accession>
<dbReference type="PANTHER" id="PTHR23026">
    <property type="entry name" value="NADPH NITROREDUCTASE"/>
    <property type="match status" value="1"/>
</dbReference>
<dbReference type="RefSeq" id="WP_052570359.1">
    <property type="nucleotide sequence ID" value="NZ_CP009498.1"/>
</dbReference>
<name>A0A0G3WHU6_9BACT</name>
<dbReference type="STRING" id="1408281.Epro_0534"/>
<dbReference type="SUPFAM" id="SSF55469">
    <property type="entry name" value="FMN-dependent nitroreductase-like"/>
    <property type="match status" value="1"/>
</dbReference>
<evidence type="ECO:0000313" key="3">
    <source>
        <dbReference type="Proteomes" id="UP000035337"/>
    </source>
</evidence>
<dbReference type="EMBL" id="CP009498">
    <property type="protein sequence ID" value="AKL97913.1"/>
    <property type="molecule type" value="Genomic_DNA"/>
</dbReference>
<proteinExistence type="predicted"/>